<dbReference type="KEGG" id="mel:Metbo_1364"/>
<sequence>MSYGENEGEKRKKLKTKPKSDEVLDEESEMFPDAEEERMKVAPADLLEKERPDLLEKEYGKNVKVNPQKNKKNT</sequence>
<evidence type="ECO:0000313" key="2">
    <source>
        <dbReference type="EMBL" id="ADZ09604.1"/>
    </source>
</evidence>
<gene>
    <name evidence="2" type="ordered locus">Metbo_1364</name>
</gene>
<feature type="region of interest" description="Disordered" evidence="1">
    <location>
        <begin position="1"/>
        <end position="74"/>
    </location>
</feature>
<dbReference type="GeneID" id="10277815"/>
<feature type="compositionally biased region" description="Acidic residues" evidence="1">
    <location>
        <begin position="23"/>
        <end position="36"/>
    </location>
</feature>
<dbReference type="Proteomes" id="UP000007490">
    <property type="component" value="Chromosome"/>
</dbReference>
<feature type="compositionally biased region" description="Basic and acidic residues" evidence="1">
    <location>
        <begin position="46"/>
        <end position="61"/>
    </location>
</feature>
<dbReference type="HOGENOM" id="CLU_2678948_0_0_2"/>
<protein>
    <submittedName>
        <fullName evidence="2">Uncharacterized protein</fullName>
    </submittedName>
</protein>
<name>F0T7N6_METLA</name>
<evidence type="ECO:0000256" key="1">
    <source>
        <dbReference type="SAM" id="MobiDB-lite"/>
    </source>
</evidence>
<evidence type="ECO:0000313" key="3">
    <source>
        <dbReference type="Proteomes" id="UP000007490"/>
    </source>
</evidence>
<dbReference type="EMBL" id="CP002551">
    <property type="protein sequence ID" value="ADZ09604.1"/>
    <property type="molecule type" value="Genomic_DNA"/>
</dbReference>
<proteinExistence type="predicted"/>
<reference evidence="3" key="1">
    <citation type="submission" date="2011-02" db="EMBL/GenBank/DDBJ databases">
        <title>Complete sequence of Methanobacterium sp. AL-21.</title>
        <authorList>
            <consortium name="US DOE Joint Genome Institute"/>
            <person name="Lucas S."/>
            <person name="Copeland A."/>
            <person name="Lapidus A."/>
            <person name="Cheng J.-F."/>
            <person name="Goodwin L."/>
            <person name="Pitluck S."/>
            <person name="Chertkov O."/>
            <person name="Detter J.C."/>
            <person name="Han C."/>
            <person name="Tapia R."/>
            <person name="Land M."/>
            <person name="Hauser L."/>
            <person name="Kyrpides N."/>
            <person name="Ivanova N."/>
            <person name="Mikhailova N."/>
            <person name="Pagani I."/>
            <person name="Cadillo-Quiroz H."/>
            <person name="Imachi H."/>
            <person name="Zinder S."/>
            <person name="Liu W."/>
            <person name="Woyke T."/>
        </authorList>
    </citation>
    <scope>NUCLEOTIDE SEQUENCE [LARGE SCALE GENOMIC DNA]</scope>
    <source>
        <strain evidence="3">AL-21</strain>
    </source>
</reference>
<reference evidence="2 3" key="2">
    <citation type="journal article" date="2014" name="Int. J. Syst. Evol. Microbiol.">
        <title>Methanobacterium paludis sp. nov. and a novel strain of Methanobacterium lacus isolated from northern peatlands.</title>
        <authorList>
            <person name="Cadillo-Quiroz H."/>
            <person name="Brauer S.L."/>
            <person name="Goodson N."/>
            <person name="Yavitt J.B."/>
            <person name="Zinder S.H."/>
        </authorList>
    </citation>
    <scope>NUCLEOTIDE SEQUENCE [LARGE SCALE GENOMIC DNA]</scope>
    <source>
        <strain evidence="2 3">AL-21</strain>
    </source>
</reference>
<dbReference type="AlphaFoldDB" id="F0T7N6"/>
<keyword evidence="3" id="KW-1185">Reference proteome</keyword>
<organism evidence="2 3">
    <name type="scientific">Methanobacterium lacus (strain AL-21)</name>
    <dbReference type="NCBI Taxonomy" id="877455"/>
    <lineage>
        <taxon>Archaea</taxon>
        <taxon>Methanobacteriati</taxon>
        <taxon>Methanobacteriota</taxon>
        <taxon>Methanomada group</taxon>
        <taxon>Methanobacteria</taxon>
        <taxon>Methanobacteriales</taxon>
        <taxon>Methanobacteriaceae</taxon>
        <taxon>Methanobacterium</taxon>
    </lineage>
</organism>
<dbReference type="RefSeq" id="WP_013644955.1">
    <property type="nucleotide sequence ID" value="NC_015216.1"/>
</dbReference>
<accession>F0T7N6</accession>